<comment type="caution">
    <text evidence="2">The sequence shown here is derived from an EMBL/GenBank/DDBJ whole genome shotgun (WGS) entry which is preliminary data.</text>
</comment>
<name>A0ABW9MGE7_9FIRM</name>
<organism evidence="2 3">
    <name type="scientific">Anaerococcus kampingae</name>
    <dbReference type="NCBI Taxonomy" id="3115614"/>
    <lineage>
        <taxon>Bacteria</taxon>
        <taxon>Bacillati</taxon>
        <taxon>Bacillota</taxon>
        <taxon>Tissierellia</taxon>
        <taxon>Tissierellales</taxon>
        <taxon>Peptoniphilaceae</taxon>
        <taxon>Anaerococcus</taxon>
    </lineage>
</organism>
<dbReference type="Gene3D" id="2.60.120.10">
    <property type="entry name" value="Jelly Rolls"/>
    <property type="match status" value="1"/>
</dbReference>
<evidence type="ECO:0000313" key="3">
    <source>
        <dbReference type="Proteomes" id="UP001637994"/>
    </source>
</evidence>
<feature type="domain" description="Cupin type-2" evidence="1">
    <location>
        <begin position="42"/>
        <end position="97"/>
    </location>
</feature>
<dbReference type="RefSeq" id="WP_410035750.1">
    <property type="nucleotide sequence ID" value="NZ_JBGMEF010000023.1"/>
</dbReference>
<dbReference type="Proteomes" id="UP001637994">
    <property type="component" value="Unassembled WGS sequence"/>
</dbReference>
<gene>
    <name evidence="2" type="ORF">ACCQ42_06930</name>
</gene>
<dbReference type="InterPro" id="IPR011051">
    <property type="entry name" value="RmlC_Cupin_sf"/>
</dbReference>
<evidence type="ECO:0000259" key="1">
    <source>
        <dbReference type="Pfam" id="PF07883"/>
    </source>
</evidence>
<reference evidence="2 3" key="1">
    <citation type="journal article" date="2025" name="Anaerobe">
        <title>Description of Anaerococcus kampingiae sp. nov., Anaerococcus groningensis sp. nov., Anaerococcus martiniensis sp. nov., and Anaerococcus cruorum sp. nov., isolated from human clinical specimens.</title>
        <authorList>
            <person name="Boiten K.E."/>
            <person name="Meijer J."/>
            <person name="van Wezel E.M."/>
            <person name="Veloo A.C.M."/>
        </authorList>
    </citation>
    <scope>NUCLEOTIDE SEQUENCE [LARGE SCALE GENOMIC DNA]</scope>
    <source>
        <strain evidence="2 3">ENR0874</strain>
    </source>
</reference>
<accession>A0ABW9MGE7</accession>
<dbReference type="EMBL" id="JBGMEF010000023">
    <property type="protein sequence ID" value="MFO3667502.1"/>
    <property type="molecule type" value="Genomic_DNA"/>
</dbReference>
<protein>
    <submittedName>
        <fullName evidence="2">Cupin domain-containing protein</fullName>
    </submittedName>
</protein>
<dbReference type="Pfam" id="PF07883">
    <property type="entry name" value="Cupin_2"/>
    <property type="match status" value="1"/>
</dbReference>
<dbReference type="InterPro" id="IPR013096">
    <property type="entry name" value="Cupin_2"/>
</dbReference>
<evidence type="ECO:0000313" key="2">
    <source>
        <dbReference type="EMBL" id="MFO3667502.1"/>
    </source>
</evidence>
<sequence>MKIYNIYENINFDKDKEIEDLIFENDKIKILRTSSLDQATDYYDQDQLEIVKIEKGRATLEIEGKIVELKEGDILEIPPHKIHRVVSQYKTIWLCIFVK</sequence>
<dbReference type="SUPFAM" id="SSF51182">
    <property type="entry name" value="RmlC-like cupins"/>
    <property type="match status" value="1"/>
</dbReference>
<dbReference type="InterPro" id="IPR014710">
    <property type="entry name" value="RmlC-like_jellyroll"/>
</dbReference>
<keyword evidence="3" id="KW-1185">Reference proteome</keyword>
<proteinExistence type="predicted"/>